<accession>A0A0G0P7L0</accession>
<dbReference type="PIRSF" id="PIRSF002741">
    <property type="entry name" value="MppA"/>
    <property type="match status" value="1"/>
</dbReference>
<keyword evidence="3" id="KW-0732">Signal</keyword>
<dbReference type="SUPFAM" id="SSF53850">
    <property type="entry name" value="Periplasmic binding protein-like II"/>
    <property type="match status" value="1"/>
</dbReference>
<feature type="domain" description="Solute-binding protein family 5" evidence="5">
    <location>
        <begin position="191"/>
        <end position="347"/>
    </location>
</feature>
<protein>
    <recommendedName>
        <fullName evidence="5">Solute-binding protein family 5 domain-containing protein</fullName>
    </recommendedName>
</protein>
<proteinExistence type="inferred from homology"/>
<name>A0A0G0P7L0_9BACT</name>
<dbReference type="GO" id="GO:0015833">
    <property type="term" value="P:peptide transport"/>
    <property type="evidence" value="ECO:0007669"/>
    <property type="project" value="TreeGrafter"/>
</dbReference>
<dbReference type="Gene3D" id="3.40.190.10">
    <property type="entry name" value="Periplasmic binding protein-like II"/>
    <property type="match status" value="2"/>
</dbReference>
<dbReference type="PANTHER" id="PTHR30290">
    <property type="entry name" value="PERIPLASMIC BINDING COMPONENT OF ABC TRANSPORTER"/>
    <property type="match status" value="1"/>
</dbReference>
<dbReference type="PANTHER" id="PTHR30290:SF9">
    <property type="entry name" value="OLIGOPEPTIDE-BINDING PROTEIN APPA"/>
    <property type="match status" value="1"/>
</dbReference>
<reference evidence="6 7" key="1">
    <citation type="journal article" date="2015" name="Nature">
        <title>rRNA introns, odd ribosomes, and small enigmatic genomes across a large radiation of phyla.</title>
        <authorList>
            <person name="Brown C.T."/>
            <person name="Hug L.A."/>
            <person name="Thomas B.C."/>
            <person name="Sharon I."/>
            <person name="Castelle C.J."/>
            <person name="Singh A."/>
            <person name="Wilkins M.J."/>
            <person name="Williams K.H."/>
            <person name="Banfield J.F."/>
        </authorList>
    </citation>
    <scope>NUCLEOTIDE SEQUENCE [LARGE SCALE GENOMIC DNA]</scope>
</reference>
<keyword evidence="4" id="KW-0812">Transmembrane</keyword>
<sequence>MAKTKFLIRLISAYFKHFRWIFFLGIIFGFLLFFVIKFILPSINQGGTRKIGMVGRFTTNDLPEDILLLIGDGLTKMSDDGIPQPNLASSWETPDKGKTWIFRIKNDVYWHDNTKLISDNIIYDYTDVEIEKPDNKTLVFKLNEPFSPFPSVVSSPTFQKGLLGTSFWRVDNINLFGGYIQEITLISKSKDRLIYRFYPTLDATKLAFKLGKVDQIVNIIDPDPFNSWNTSMVQESVARQQVVVIFFNTQDKHLSEKSLRQALIYSIDKNILGERALSPINPNSFAYNPQVKPYDYNIDRAKELFSEFPEEIKKEIDIKLITTPVLFKTAEKVVQDWQKVGIKSNVLVSSIIPSEYQAYLTILEIPKDVDQYPLWHSTQSDTNMSKFSNFRIDKLLEEGRVELDTDERRKIYLDFQRFLLEEAPAAFLYHPNFCLKKHPLLFYITPDTTL</sequence>
<feature type="transmembrane region" description="Helical" evidence="4">
    <location>
        <begin position="20"/>
        <end position="40"/>
    </location>
</feature>
<evidence type="ECO:0000256" key="1">
    <source>
        <dbReference type="ARBA" id="ARBA00005695"/>
    </source>
</evidence>
<comment type="similarity">
    <text evidence="1">Belongs to the bacterial solute-binding protein 5 family.</text>
</comment>
<organism evidence="6 7">
    <name type="scientific">Candidatus Woesebacteria bacterium GW2011_GWB1_38_8</name>
    <dbReference type="NCBI Taxonomy" id="1618570"/>
    <lineage>
        <taxon>Bacteria</taxon>
        <taxon>Candidatus Woeseibacteriota</taxon>
    </lineage>
</organism>
<evidence type="ECO:0000256" key="4">
    <source>
        <dbReference type="SAM" id="Phobius"/>
    </source>
</evidence>
<dbReference type="STRING" id="1618570.UT08_C0008G0052"/>
<dbReference type="InterPro" id="IPR039424">
    <property type="entry name" value="SBP_5"/>
</dbReference>
<gene>
    <name evidence="6" type="ORF">UT08_C0008G0052</name>
</gene>
<dbReference type="Proteomes" id="UP000034081">
    <property type="component" value="Unassembled WGS sequence"/>
</dbReference>
<keyword evidence="4" id="KW-0472">Membrane</keyword>
<dbReference type="GO" id="GO:0043190">
    <property type="term" value="C:ATP-binding cassette (ABC) transporter complex"/>
    <property type="evidence" value="ECO:0007669"/>
    <property type="project" value="InterPro"/>
</dbReference>
<keyword evidence="4" id="KW-1133">Transmembrane helix</keyword>
<feature type="domain" description="Solute-binding protein family 5" evidence="5">
    <location>
        <begin position="83"/>
        <end position="125"/>
    </location>
</feature>
<dbReference type="GO" id="GO:1904680">
    <property type="term" value="F:peptide transmembrane transporter activity"/>
    <property type="evidence" value="ECO:0007669"/>
    <property type="project" value="TreeGrafter"/>
</dbReference>
<dbReference type="InterPro" id="IPR000914">
    <property type="entry name" value="SBP_5_dom"/>
</dbReference>
<evidence type="ECO:0000259" key="5">
    <source>
        <dbReference type="Pfam" id="PF00496"/>
    </source>
</evidence>
<dbReference type="EMBL" id="LBVL01000008">
    <property type="protein sequence ID" value="KKQ85296.1"/>
    <property type="molecule type" value="Genomic_DNA"/>
</dbReference>
<dbReference type="AlphaFoldDB" id="A0A0G0P7L0"/>
<evidence type="ECO:0000313" key="6">
    <source>
        <dbReference type="EMBL" id="KKQ85296.1"/>
    </source>
</evidence>
<dbReference type="InterPro" id="IPR030678">
    <property type="entry name" value="Peptide/Ni-bd"/>
</dbReference>
<dbReference type="CDD" id="cd00995">
    <property type="entry name" value="PBP2_NikA_DppA_OppA_like"/>
    <property type="match status" value="1"/>
</dbReference>
<dbReference type="Gene3D" id="3.10.105.10">
    <property type="entry name" value="Dipeptide-binding Protein, Domain 3"/>
    <property type="match status" value="1"/>
</dbReference>
<dbReference type="GO" id="GO:0042597">
    <property type="term" value="C:periplasmic space"/>
    <property type="evidence" value="ECO:0007669"/>
    <property type="project" value="UniProtKB-ARBA"/>
</dbReference>
<comment type="caution">
    <text evidence="6">The sequence shown here is derived from an EMBL/GenBank/DDBJ whole genome shotgun (WGS) entry which is preliminary data.</text>
</comment>
<keyword evidence="2" id="KW-0813">Transport</keyword>
<evidence type="ECO:0000256" key="2">
    <source>
        <dbReference type="ARBA" id="ARBA00022448"/>
    </source>
</evidence>
<evidence type="ECO:0000256" key="3">
    <source>
        <dbReference type="ARBA" id="ARBA00022729"/>
    </source>
</evidence>
<evidence type="ECO:0000313" key="7">
    <source>
        <dbReference type="Proteomes" id="UP000034081"/>
    </source>
</evidence>
<dbReference type="Pfam" id="PF00496">
    <property type="entry name" value="SBP_bac_5"/>
    <property type="match status" value="2"/>
</dbReference>